<dbReference type="EMBL" id="JBBWRZ010000006">
    <property type="protein sequence ID" value="KAK8233727.1"/>
    <property type="molecule type" value="Genomic_DNA"/>
</dbReference>
<name>A0ABR1YNE5_9PEZI</name>
<gene>
    <name evidence="1" type="ORF">HDK90DRAFT_275011</name>
</gene>
<accession>A0ABR1YNE5</accession>
<organism evidence="1 2">
    <name type="scientific">Phyllosticta capitalensis</name>
    <dbReference type="NCBI Taxonomy" id="121624"/>
    <lineage>
        <taxon>Eukaryota</taxon>
        <taxon>Fungi</taxon>
        <taxon>Dikarya</taxon>
        <taxon>Ascomycota</taxon>
        <taxon>Pezizomycotina</taxon>
        <taxon>Dothideomycetes</taxon>
        <taxon>Dothideomycetes incertae sedis</taxon>
        <taxon>Botryosphaeriales</taxon>
        <taxon>Phyllostictaceae</taxon>
        <taxon>Phyllosticta</taxon>
    </lineage>
</organism>
<dbReference type="Proteomes" id="UP001492380">
    <property type="component" value="Unassembled WGS sequence"/>
</dbReference>
<proteinExistence type="predicted"/>
<comment type="caution">
    <text evidence="1">The sequence shown here is derived from an EMBL/GenBank/DDBJ whole genome shotgun (WGS) entry which is preliminary data.</text>
</comment>
<protein>
    <submittedName>
        <fullName evidence="1">Uncharacterized protein</fullName>
    </submittedName>
</protein>
<keyword evidence="2" id="KW-1185">Reference proteome</keyword>
<evidence type="ECO:0000313" key="1">
    <source>
        <dbReference type="EMBL" id="KAK8233727.1"/>
    </source>
</evidence>
<reference evidence="1 2" key="1">
    <citation type="submission" date="2024-04" db="EMBL/GenBank/DDBJ databases">
        <title>Phyllosticta paracitricarpa is synonymous to the EU quarantine fungus P. citricarpa based on phylogenomic analyses.</title>
        <authorList>
            <consortium name="Lawrence Berkeley National Laboratory"/>
            <person name="Van Ingen-Buijs V.A."/>
            <person name="Van Westerhoven A.C."/>
            <person name="Haridas S."/>
            <person name="Skiadas P."/>
            <person name="Martin F."/>
            <person name="Groenewald J.Z."/>
            <person name="Crous P.W."/>
            <person name="Seidl M.F."/>
        </authorList>
    </citation>
    <scope>NUCLEOTIDE SEQUENCE [LARGE SCALE GENOMIC DNA]</scope>
    <source>
        <strain evidence="1 2">CBS 123374</strain>
    </source>
</reference>
<sequence length="240" mass="26347">MCGAASRTTYRFWEKKQTRMDLEVRYMSGNQVINVEAATPPQAAQLHDACHHQASEPPPFLGGLGLFAAATIPTKSSTLSSACAVPLCRCAASLDKDGVGLFCFCSSDAIQHHMRQSNSLYTYYCLLRLVFVCAIHQTAPTNIANVFSRHRLPYQRPLLRHPLVAARSAPLPLSRTCLLMLAVSPSTVTVQDINPFFRSECAKCFACTLERPVEGPSDLTSCTRRQVSFSRPKGPILTNA</sequence>
<evidence type="ECO:0000313" key="2">
    <source>
        <dbReference type="Proteomes" id="UP001492380"/>
    </source>
</evidence>